<dbReference type="GO" id="GO:0016020">
    <property type="term" value="C:membrane"/>
    <property type="evidence" value="ECO:0007669"/>
    <property type="project" value="UniProtKB-SubCell"/>
</dbReference>
<evidence type="ECO:0000256" key="1">
    <source>
        <dbReference type="ARBA" id="ARBA00004141"/>
    </source>
</evidence>
<dbReference type="Proteomes" id="UP000663720">
    <property type="component" value="Chromosome"/>
</dbReference>
<dbReference type="PANTHER" id="PTHR43066">
    <property type="entry name" value="RHOMBOID-RELATED PROTEIN"/>
    <property type="match status" value="1"/>
</dbReference>
<dbReference type="SUPFAM" id="SSF144091">
    <property type="entry name" value="Rhomboid-like"/>
    <property type="match status" value="1"/>
</dbReference>
<dbReference type="Pfam" id="PF01694">
    <property type="entry name" value="Rhomboid"/>
    <property type="match status" value="1"/>
</dbReference>
<feature type="transmembrane region" description="Helical" evidence="5">
    <location>
        <begin position="90"/>
        <end position="107"/>
    </location>
</feature>
<feature type="transmembrane region" description="Helical" evidence="5">
    <location>
        <begin position="166"/>
        <end position="183"/>
    </location>
</feature>
<feature type="domain" description="Peptidase S54 rhomboid" evidence="6">
    <location>
        <begin position="50"/>
        <end position="185"/>
    </location>
</feature>
<dbReference type="EMBL" id="CP061799">
    <property type="protein sequence ID" value="QTA80232.1"/>
    <property type="molecule type" value="Genomic_DNA"/>
</dbReference>
<sequence>MSDTKDSRLFQNIQIAFAVIAVLWAIHIFDMFFPGNLKLYGLRPRNMDHLSGIIFYPLLHGSLRHLMGNSGTLLALLIISLSLSRKMTGFALFIIIFGGGGAVWLFGSPNTVHIGASGVIFGLMGFLLFIGIFQKKWKPLIFSIVVFFAYGGVLISLFTIVPGVSWSGHFWGFISGVAAAWFMRKPENDLKNEKY</sequence>
<feature type="transmembrane region" description="Helical" evidence="5">
    <location>
        <begin position="140"/>
        <end position="160"/>
    </location>
</feature>
<dbReference type="InterPro" id="IPR035952">
    <property type="entry name" value="Rhomboid-like_sf"/>
</dbReference>
<feature type="transmembrane region" description="Helical" evidence="5">
    <location>
        <begin position="113"/>
        <end position="133"/>
    </location>
</feature>
<evidence type="ECO:0000256" key="3">
    <source>
        <dbReference type="ARBA" id="ARBA00022989"/>
    </source>
</evidence>
<comment type="subcellular location">
    <subcellularLocation>
        <location evidence="1">Membrane</location>
        <topology evidence="1">Multi-pass membrane protein</topology>
    </subcellularLocation>
</comment>
<accession>A0A975GGG3</accession>
<dbReference type="RefSeq" id="WP_207691900.1">
    <property type="nucleotide sequence ID" value="NZ_CP061799.1"/>
</dbReference>
<evidence type="ECO:0000259" key="6">
    <source>
        <dbReference type="Pfam" id="PF01694"/>
    </source>
</evidence>
<dbReference type="InterPro" id="IPR022764">
    <property type="entry name" value="Peptidase_S54_rhomboid_dom"/>
</dbReference>
<keyword evidence="8" id="KW-1185">Reference proteome</keyword>
<keyword evidence="3 5" id="KW-1133">Transmembrane helix</keyword>
<gene>
    <name evidence="7" type="ORF">dnl_25280</name>
</gene>
<reference evidence="7" key="1">
    <citation type="journal article" date="2021" name="Microb. Physiol.">
        <title>Proteogenomic Insights into the Physiology of Marine, Sulfate-Reducing, Filamentous Desulfonema limicola and Desulfonema magnum.</title>
        <authorList>
            <person name="Schnaars V."/>
            <person name="Wohlbrand L."/>
            <person name="Scheve S."/>
            <person name="Hinrichs C."/>
            <person name="Reinhardt R."/>
            <person name="Rabus R."/>
        </authorList>
    </citation>
    <scope>NUCLEOTIDE SEQUENCE</scope>
    <source>
        <strain evidence="7">5ac10</strain>
    </source>
</reference>
<evidence type="ECO:0000256" key="5">
    <source>
        <dbReference type="SAM" id="Phobius"/>
    </source>
</evidence>
<evidence type="ECO:0000313" key="7">
    <source>
        <dbReference type="EMBL" id="QTA80232.1"/>
    </source>
</evidence>
<evidence type="ECO:0000313" key="8">
    <source>
        <dbReference type="Proteomes" id="UP000663720"/>
    </source>
</evidence>
<feature type="transmembrane region" description="Helical" evidence="5">
    <location>
        <begin position="12"/>
        <end position="33"/>
    </location>
</feature>
<name>A0A975GGG3_9BACT</name>
<dbReference type="KEGG" id="dli:dnl_25280"/>
<dbReference type="GO" id="GO:0004252">
    <property type="term" value="F:serine-type endopeptidase activity"/>
    <property type="evidence" value="ECO:0007669"/>
    <property type="project" value="InterPro"/>
</dbReference>
<keyword evidence="4 5" id="KW-0472">Membrane</keyword>
<evidence type="ECO:0000256" key="4">
    <source>
        <dbReference type="ARBA" id="ARBA00023136"/>
    </source>
</evidence>
<organism evidence="7 8">
    <name type="scientific">Desulfonema limicola</name>
    <dbReference type="NCBI Taxonomy" id="45656"/>
    <lineage>
        <taxon>Bacteria</taxon>
        <taxon>Pseudomonadati</taxon>
        <taxon>Thermodesulfobacteriota</taxon>
        <taxon>Desulfobacteria</taxon>
        <taxon>Desulfobacterales</taxon>
        <taxon>Desulfococcaceae</taxon>
        <taxon>Desulfonema</taxon>
    </lineage>
</organism>
<keyword evidence="2 5" id="KW-0812">Transmembrane</keyword>
<evidence type="ECO:0000256" key="2">
    <source>
        <dbReference type="ARBA" id="ARBA00022692"/>
    </source>
</evidence>
<proteinExistence type="predicted"/>
<feature type="transmembrane region" description="Helical" evidence="5">
    <location>
        <begin position="53"/>
        <end position="78"/>
    </location>
</feature>
<dbReference type="AlphaFoldDB" id="A0A975GGG3"/>
<dbReference type="Gene3D" id="1.20.1540.10">
    <property type="entry name" value="Rhomboid-like"/>
    <property type="match status" value="1"/>
</dbReference>
<protein>
    <submittedName>
        <fullName evidence="7">Rhomboid family protein</fullName>
    </submittedName>
</protein>